<organism evidence="1 2">
    <name type="scientific">Hydrogeniiclostridium mannosilyticum</name>
    <dbReference type="NCBI Taxonomy" id="2764322"/>
    <lineage>
        <taxon>Bacteria</taxon>
        <taxon>Bacillati</taxon>
        <taxon>Bacillota</taxon>
        <taxon>Clostridia</taxon>
        <taxon>Eubacteriales</taxon>
        <taxon>Acutalibacteraceae</taxon>
        <taxon>Hydrogeniiclostridium</taxon>
    </lineage>
</organism>
<evidence type="ECO:0000313" key="1">
    <source>
        <dbReference type="EMBL" id="RAQ28679.1"/>
    </source>
</evidence>
<proteinExistence type="predicted"/>
<reference evidence="1 2" key="1">
    <citation type="submission" date="2018-06" db="EMBL/GenBank/DDBJ databases">
        <title>Noncontiguous genome sequence of Ruminococcaceae bacterium ASD2818.</title>
        <authorList>
            <person name="Chaplin A.V."/>
            <person name="Sokolova S.R."/>
            <person name="Kochetkova T.O."/>
            <person name="Goltsov A.Y."/>
            <person name="Trofimov D.Y."/>
            <person name="Efimov B.A."/>
        </authorList>
    </citation>
    <scope>NUCLEOTIDE SEQUENCE [LARGE SCALE GENOMIC DNA]</scope>
    <source>
        <strain evidence="1 2">ASD2818</strain>
    </source>
</reference>
<protein>
    <submittedName>
        <fullName evidence="1">Uncharacterized protein</fullName>
    </submittedName>
</protein>
<sequence length="76" mass="8351">MKKRISLSGRLLFPLKEGQCAVIQRGGDVIRTSRVVEILEVTDISVRFETMNTVYLVSTAPVPSVAAAPMELRMCA</sequence>
<evidence type="ECO:0000313" key="2">
    <source>
        <dbReference type="Proteomes" id="UP000249377"/>
    </source>
</evidence>
<comment type="caution">
    <text evidence="1">The sequence shown here is derived from an EMBL/GenBank/DDBJ whole genome shotgun (WGS) entry which is preliminary data.</text>
</comment>
<accession>A0A328UBF2</accession>
<dbReference type="EMBL" id="QLYR01000004">
    <property type="protein sequence ID" value="RAQ28679.1"/>
    <property type="molecule type" value="Genomic_DNA"/>
</dbReference>
<dbReference type="Proteomes" id="UP000249377">
    <property type="component" value="Unassembled WGS sequence"/>
</dbReference>
<gene>
    <name evidence="1" type="ORF">DPQ25_07735</name>
</gene>
<name>A0A328UBF2_9FIRM</name>
<dbReference type="AlphaFoldDB" id="A0A328UBF2"/>
<keyword evidence="2" id="KW-1185">Reference proteome</keyword>
<dbReference type="RefSeq" id="WP_112332601.1">
    <property type="nucleotide sequence ID" value="NZ_QLYR01000004.1"/>
</dbReference>